<dbReference type="InterPro" id="IPR044171">
    <property type="entry name" value="LAX2-like"/>
</dbReference>
<accession>A0ABC8JF42</accession>
<evidence type="ECO:0000313" key="3">
    <source>
        <dbReference type="Proteomes" id="UP001642260"/>
    </source>
</evidence>
<dbReference type="PANTHER" id="PTHR47290:SF4">
    <property type="entry name" value="RING FINGER PROTEIN"/>
    <property type="match status" value="1"/>
</dbReference>
<organism evidence="2 3">
    <name type="scientific">Eruca vesicaria subsp. sativa</name>
    <name type="common">Garden rocket</name>
    <name type="synonym">Eruca sativa</name>
    <dbReference type="NCBI Taxonomy" id="29727"/>
    <lineage>
        <taxon>Eukaryota</taxon>
        <taxon>Viridiplantae</taxon>
        <taxon>Streptophyta</taxon>
        <taxon>Embryophyta</taxon>
        <taxon>Tracheophyta</taxon>
        <taxon>Spermatophyta</taxon>
        <taxon>Magnoliopsida</taxon>
        <taxon>eudicotyledons</taxon>
        <taxon>Gunneridae</taxon>
        <taxon>Pentapetalae</taxon>
        <taxon>rosids</taxon>
        <taxon>malvids</taxon>
        <taxon>Brassicales</taxon>
        <taxon>Brassicaceae</taxon>
        <taxon>Brassiceae</taxon>
        <taxon>Eruca</taxon>
    </lineage>
</organism>
<keyword evidence="3" id="KW-1185">Reference proteome</keyword>
<comment type="caution">
    <text evidence="2">The sequence shown here is derived from an EMBL/GenBank/DDBJ whole genome shotgun (WGS) entry which is preliminary data.</text>
</comment>
<name>A0ABC8JF42_ERUVS</name>
<dbReference type="PANTHER" id="PTHR47290">
    <property type="entry name" value="RING FINGER PROTEIN"/>
    <property type="match status" value="1"/>
</dbReference>
<proteinExistence type="predicted"/>
<feature type="region of interest" description="Disordered" evidence="1">
    <location>
        <begin position="15"/>
        <end position="35"/>
    </location>
</feature>
<protein>
    <submittedName>
        <fullName evidence="2">Uncharacterized protein</fullName>
    </submittedName>
</protein>
<evidence type="ECO:0000256" key="1">
    <source>
        <dbReference type="SAM" id="MobiDB-lite"/>
    </source>
</evidence>
<evidence type="ECO:0000313" key="2">
    <source>
        <dbReference type="EMBL" id="CAH8325086.1"/>
    </source>
</evidence>
<reference evidence="2 3" key="1">
    <citation type="submission" date="2022-03" db="EMBL/GenBank/DDBJ databases">
        <authorList>
            <person name="Macdonald S."/>
            <person name="Ahmed S."/>
            <person name="Newling K."/>
        </authorList>
    </citation>
    <scope>NUCLEOTIDE SEQUENCE [LARGE SCALE GENOMIC DNA]</scope>
</reference>
<dbReference type="AlphaFoldDB" id="A0ABC8JF42"/>
<dbReference type="EMBL" id="CAKOAT010101821">
    <property type="protein sequence ID" value="CAH8325086.1"/>
    <property type="molecule type" value="Genomic_DNA"/>
</dbReference>
<gene>
    <name evidence="2" type="ORF">ERUC_LOCUS10310</name>
</gene>
<dbReference type="Proteomes" id="UP001642260">
    <property type="component" value="Unassembled WGS sequence"/>
</dbReference>
<sequence length="193" mass="22230">MRQEGWLRLSIGHENDVKPDLDHHQQHQTDTTARRDSFLELNLSSSGSNREEEVSLPLSSLFHHQDQPGGMMINQLMFPTRPGHEMIGSWAAAAFRMPFSPQNLRGPYFGMDVVAGPSSSFRVIDPPRRPYSGIWFLLQASQNQTREPFLPQIPKSYLRIKDGKMTVRLLMKYLVNKLRLEHESQFHVHVCLP</sequence>